<dbReference type="PANTHER" id="PTHR18976">
    <property type="entry name" value="APOLIPOPROTEIN"/>
    <property type="match status" value="1"/>
</dbReference>
<keyword evidence="6" id="KW-0272">Extracellular matrix</keyword>
<evidence type="ECO:0000256" key="5">
    <source>
        <dbReference type="ARBA" id="ARBA00022525"/>
    </source>
</evidence>
<dbReference type="GO" id="GO:0033700">
    <property type="term" value="P:phospholipid efflux"/>
    <property type="evidence" value="ECO:0007669"/>
    <property type="project" value="TreeGrafter"/>
</dbReference>
<keyword evidence="13" id="KW-1133">Transmembrane helix</keyword>
<dbReference type="GO" id="GO:0033344">
    <property type="term" value="P:cholesterol efflux"/>
    <property type="evidence" value="ECO:0007669"/>
    <property type="project" value="TreeGrafter"/>
</dbReference>
<dbReference type="GO" id="GO:0005543">
    <property type="term" value="F:phospholipid binding"/>
    <property type="evidence" value="ECO:0007669"/>
    <property type="project" value="TreeGrafter"/>
</dbReference>
<dbReference type="GO" id="GO:0055090">
    <property type="term" value="P:acylglycerol homeostasis"/>
    <property type="evidence" value="ECO:0007669"/>
    <property type="project" value="TreeGrafter"/>
</dbReference>
<comment type="function">
    <text evidence="11">APOE is an apolipoprotein, a protein associating with lipid particles, that mainly functions in lipoprotein-mediated lipid transport between organs via the plasma and interstitial fluids. APOE is a core component of plasma lipoproteins and is involved in their production, conversion and clearance. Apolipoproteins are amphipathic molecules that interact both with lipids of the lipoprotein particle core and the aqueous environment of the plasma.</text>
</comment>
<dbReference type="Gene3D" id="1.20.120.20">
    <property type="entry name" value="Apolipoprotein"/>
    <property type="match status" value="2"/>
</dbReference>
<dbReference type="InterPro" id="IPR050163">
    <property type="entry name" value="Apolipoprotein_A1/A4/E"/>
</dbReference>
<evidence type="ECO:0000313" key="14">
    <source>
        <dbReference type="EMBL" id="KAJ7303975.1"/>
    </source>
</evidence>
<keyword evidence="13" id="KW-0472">Membrane</keyword>
<keyword evidence="10" id="KW-0446">Lipid-binding</keyword>
<dbReference type="GO" id="GO:0034361">
    <property type="term" value="C:very-low-density lipoprotein particle"/>
    <property type="evidence" value="ECO:0007669"/>
    <property type="project" value="TreeGrafter"/>
</dbReference>
<evidence type="ECO:0000256" key="2">
    <source>
        <dbReference type="ARBA" id="ARBA00008788"/>
    </source>
</evidence>
<feature type="coiled-coil region" evidence="12">
    <location>
        <begin position="180"/>
        <end position="207"/>
    </location>
</feature>
<proteinExistence type="inferred from homology"/>
<feature type="transmembrane region" description="Helical" evidence="13">
    <location>
        <begin position="17"/>
        <end position="38"/>
    </location>
</feature>
<comment type="subunit">
    <text evidence="3">Homotetramer.</text>
</comment>
<protein>
    <recommendedName>
        <fullName evidence="16">Apolipoprotein E</fullName>
    </recommendedName>
</protein>
<keyword evidence="15" id="KW-1185">Reference proteome</keyword>
<dbReference type="GO" id="GO:0060228">
    <property type="term" value="F:phosphatidylcholine-sterol O-acyltransferase activator activity"/>
    <property type="evidence" value="ECO:0007669"/>
    <property type="project" value="TreeGrafter"/>
</dbReference>
<dbReference type="InterPro" id="IPR000074">
    <property type="entry name" value="ApoA_E"/>
</dbReference>
<dbReference type="OrthoDB" id="9048614at2759"/>
<dbReference type="SUPFAM" id="SSF58113">
    <property type="entry name" value="Apolipoprotein A-I"/>
    <property type="match status" value="1"/>
</dbReference>
<dbReference type="GO" id="GO:0034364">
    <property type="term" value="C:high-density lipoprotein particle"/>
    <property type="evidence" value="ECO:0007669"/>
    <property type="project" value="TreeGrafter"/>
</dbReference>
<comment type="subcellular location">
    <subcellularLocation>
        <location evidence="1">Secreted</location>
        <location evidence="1">Extracellular space</location>
        <location evidence="1">Extracellular matrix</location>
    </subcellularLocation>
</comment>
<evidence type="ECO:0000256" key="4">
    <source>
        <dbReference type="ARBA" id="ARBA00022448"/>
    </source>
</evidence>
<keyword evidence="5" id="KW-0964">Secreted</keyword>
<evidence type="ECO:0000256" key="9">
    <source>
        <dbReference type="ARBA" id="ARBA00023055"/>
    </source>
</evidence>
<keyword evidence="7" id="KW-0732">Signal</keyword>
<dbReference type="FunFam" id="1.20.120.20:FF:000010">
    <property type="entry name" value="Apolipoprotein E"/>
    <property type="match status" value="1"/>
</dbReference>
<keyword evidence="12" id="KW-0175">Coiled coil</keyword>
<dbReference type="Proteomes" id="UP001142489">
    <property type="component" value="Unassembled WGS sequence"/>
</dbReference>
<dbReference type="AlphaFoldDB" id="A0A9Q1AQ38"/>
<sequence>MSSTSAPVGSHLGGHSIIWNGIVGHTFLLFFLIVLLFLPISFLHTGSWANPVFQEEPRSKWEETVEVFWDYVTRIGNAADDVTTQIKSSQISKELDGLITDTMAEVEAYTDDLRSKLGPYAQEVQQRLTAEVSTLSGKLRGDMEETKSKVVQYTNDARVMIDHNLDVLRSQLGLYMRKLKKRLSKDAEDLRRKMAAYTEEVRASTGEKVDAVRQSLQPYLSKIREKGQERFQALQQAVGEQGKMVHEQLSSRAQELHDHLRDKAEEVKGSFDQFAEKMNQWFAPYLQDISNQVQALTEKFNNLQS</sequence>
<keyword evidence="9" id="KW-0445">Lipid transport</keyword>
<reference evidence="14" key="1">
    <citation type="journal article" date="2023" name="DNA Res.">
        <title>Chromosome-level genome assembly of Phrynocephalus forsythii using third-generation DNA sequencing and Hi-C analysis.</title>
        <authorList>
            <person name="Qi Y."/>
            <person name="Zhao W."/>
            <person name="Zhao Y."/>
            <person name="Niu C."/>
            <person name="Cao S."/>
            <person name="Zhang Y."/>
        </authorList>
    </citation>
    <scope>NUCLEOTIDE SEQUENCE</scope>
    <source>
        <tissue evidence="14">Muscle</tissue>
    </source>
</reference>
<evidence type="ECO:0000313" key="15">
    <source>
        <dbReference type="Proteomes" id="UP001142489"/>
    </source>
</evidence>
<evidence type="ECO:0008006" key="16">
    <source>
        <dbReference type="Google" id="ProtNLM"/>
    </source>
</evidence>
<dbReference type="EMBL" id="JAPFRF010000023">
    <property type="protein sequence ID" value="KAJ7303975.1"/>
    <property type="molecule type" value="Genomic_DNA"/>
</dbReference>
<name>A0A9Q1AQ38_9SAUR</name>
<evidence type="ECO:0000256" key="3">
    <source>
        <dbReference type="ARBA" id="ARBA00011881"/>
    </source>
</evidence>
<comment type="caution">
    <text evidence="14">The sequence shown here is derived from an EMBL/GenBank/DDBJ whole genome shotgun (WGS) entry which is preliminary data.</text>
</comment>
<evidence type="ECO:0000256" key="6">
    <source>
        <dbReference type="ARBA" id="ARBA00022530"/>
    </source>
</evidence>
<evidence type="ECO:0000256" key="10">
    <source>
        <dbReference type="ARBA" id="ARBA00023121"/>
    </source>
</evidence>
<dbReference type="GO" id="GO:0120020">
    <property type="term" value="F:cholesterol transfer activity"/>
    <property type="evidence" value="ECO:0007669"/>
    <property type="project" value="TreeGrafter"/>
</dbReference>
<evidence type="ECO:0000256" key="7">
    <source>
        <dbReference type="ARBA" id="ARBA00022729"/>
    </source>
</evidence>
<dbReference type="GO" id="GO:0042627">
    <property type="term" value="C:chylomicron"/>
    <property type="evidence" value="ECO:0007669"/>
    <property type="project" value="TreeGrafter"/>
</dbReference>
<gene>
    <name evidence="14" type="ORF">JRQ81_011491</name>
</gene>
<comment type="similarity">
    <text evidence="2">Belongs to the apolipoprotein A1/A4/E family.</text>
</comment>
<evidence type="ECO:0000256" key="13">
    <source>
        <dbReference type="SAM" id="Phobius"/>
    </source>
</evidence>
<evidence type="ECO:0000256" key="1">
    <source>
        <dbReference type="ARBA" id="ARBA00004498"/>
    </source>
</evidence>
<dbReference type="Pfam" id="PF01442">
    <property type="entry name" value="Apolipoprotein"/>
    <property type="match status" value="1"/>
</dbReference>
<keyword evidence="8" id="KW-0677">Repeat</keyword>
<dbReference type="GO" id="GO:0034362">
    <property type="term" value="C:low-density lipoprotein particle"/>
    <property type="evidence" value="ECO:0007669"/>
    <property type="project" value="TreeGrafter"/>
</dbReference>
<dbReference type="GO" id="GO:0008203">
    <property type="term" value="P:cholesterol metabolic process"/>
    <property type="evidence" value="ECO:0007669"/>
    <property type="project" value="TreeGrafter"/>
</dbReference>
<organism evidence="14 15">
    <name type="scientific">Phrynocephalus forsythii</name>
    <dbReference type="NCBI Taxonomy" id="171643"/>
    <lineage>
        <taxon>Eukaryota</taxon>
        <taxon>Metazoa</taxon>
        <taxon>Chordata</taxon>
        <taxon>Craniata</taxon>
        <taxon>Vertebrata</taxon>
        <taxon>Euteleostomi</taxon>
        <taxon>Lepidosauria</taxon>
        <taxon>Squamata</taxon>
        <taxon>Bifurcata</taxon>
        <taxon>Unidentata</taxon>
        <taxon>Episquamata</taxon>
        <taxon>Toxicofera</taxon>
        <taxon>Iguania</taxon>
        <taxon>Acrodonta</taxon>
        <taxon>Agamidae</taxon>
        <taxon>Agaminae</taxon>
        <taxon>Phrynocephalus</taxon>
    </lineage>
</organism>
<dbReference type="GO" id="GO:1903561">
    <property type="term" value="C:extracellular vesicle"/>
    <property type="evidence" value="ECO:0007669"/>
    <property type="project" value="TreeGrafter"/>
</dbReference>
<evidence type="ECO:0000256" key="8">
    <source>
        <dbReference type="ARBA" id="ARBA00022737"/>
    </source>
</evidence>
<evidence type="ECO:0000256" key="12">
    <source>
        <dbReference type="SAM" id="Coils"/>
    </source>
</evidence>
<accession>A0A9Q1AQ38</accession>
<dbReference type="GO" id="GO:0042157">
    <property type="term" value="P:lipoprotein metabolic process"/>
    <property type="evidence" value="ECO:0007669"/>
    <property type="project" value="InterPro"/>
</dbReference>
<keyword evidence="4" id="KW-0813">Transport</keyword>
<keyword evidence="13" id="KW-0812">Transmembrane</keyword>
<dbReference type="PANTHER" id="PTHR18976:SF2">
    <property type="entry name" value="APOLIPOPROTEIN E"/>
    <property type="match status" value="1"/>
</dbReference>
<evidence type="ECO:0000256" key="11">
    <source>
        <dbReference type="ARBA" id="ARBA00056320"/>
    </source>
</evidence>